<dbReference type="PROSITE" id="PS50801">
    <property type="entry name" value="STAS"/>
    <property type="match status" value="1"/>
</dbReference>
<evidence type="ECO:0000313" key="4">
    <source>
        <dbReference type="Proteomes" id="UP000031271"/>
    </source>
</evidence>
<organism evidence="2 4">
    <name type="scientific">Stutzerimonas balearica DSM 6083</name>
    <dbReference type="NCBI Taxonomy" id="1123016"/>
    <lineage>
        <taxon>Bacteria</taxon>
        <taxon>Pseudomonadati</taxon>
        <taxon>Pseudomonadota</taxon>
        <taxon>Gammaproteobacteria</taxon>
        <taxon>Pseudomonadales</taxon>
        <taxon>Pseudomonadaceae</taxon>
        <taxon>Stutzerimonas</taxon>
    </lineage>
</organism>
<keyword evidence="5" id="KW-1185">Reference proteome</keyword>
<dbReference type="Proteomes" id="UP000182276">
    <property type="component" value="Unassembled WGS sequence"/>
</dbReference>
<dbReference type="Gene3D" id="3.30.750.24">
    <property type="entry name" value="STAS domain"/>
    <property type="match status" value="1"/>
</dbReference>
<dbReference type="InterPro" id="IPR052746">
    <property type="entry name" value="MlaB_ABC_Transporter"/>
</dbReference>
<dbReference type="PANTHER" id="PTHR35849:SF1">
    <property type="entry name" value="INTERMEMBRANE PHOSPHOLIPID TRANSPORT SYSTEM BINDING PROTEIN MLAB"/>
    <property type="match status" value="1"/>
</dbReference>
<evidence type="ECO:0000313" key="3">
    <source>
        <dbReference type="EMBL" id="SDM81065.1"/>
    </source>
</evidence>
<evidence type="ECO:0000313" key="2">
    <source>
        <dbReference type="EMBL" id="AJE16496.1"/>
    </source>
</evidence>
<dbReference type="InterPro" id="IPR036513">
    <property type="entry name" value="STAS_dom_sf"/>
</dbReference>
<dbReference type="EMBL" id="FNHO01000009">
    <property type="protein sequence ID" value="SDM81065.1"/>
    <property type="molecule type" value="Genomic_DNA"/>
</dbReference>
<dbReference type="PANTHER" id="PTHR35849">
    <property type="entry name" value="BLR2341 PROTEIN"/>
    <property type="match status" value="1"/>
</dbReference>
<sequence length="103" mass="10847">MSEGRIERGGNGELRLSGELDHRSGAALREQGRALIQASSGGVRLDCSGVERSNSVGLSLLLSFMRDARAGGQAMQVVGLPQEMRDIAKVSGLDEILPLGEQA</sequence>
<dbReference type="InterPro" id="IPR058548">
    <property type="entry name" value="MlaB-like_STAS"/>
</dbReference>
<dbReference type="KEGG" id="pbm:CL52_16155"/>
<dbReference type="SUPFAM" id="SSF52091">
    <property type="entry name" value="SpoIIaa-like"/>
    <property type="match status" value="1"/>
</dbReference>
<evidence type="ECO:0000259" key="1">
    <source>
        <dbReference type="PROSITE" id="PS50801"/>
    </source>
</evidence>
<dbReference type="Pfam" id="PF13466">
    <property type="entry name" value="STAS_2"/>
    <property type="match status" value="1"/>
</dbReference>
<reference evidence="4" key="1">
    <citation type="submission" date="2014-03" db="EMBL/GenBank/DDBJ databases">
        <title>Complete genome of Pseudomonas balearica DSM 6083T, a sewage water isolate from an enrichment with 2-methylnaphthalene.</title>
        <authorList>
            <person name="Salva-Serra F."/>
            <person name="Jaen-Luchoro D."/>
            <person name="Busquets A."/>
            <person name="Pena A."/>
            <person name="Gomila M."/>
            <person name="Bosch R."/>
            <person name="Nogales B."/>
            <person name="Garcia-Valdes E."/>
            <person name="Lalucat J."/>
            <person name="Bennasar A."/>
        </authorList>
    </citation>
    <scope>NUCLEOTIDE SEQUENCE [LARGE SCALE GENOMIC DNA]</scope>
    <source>
        <strain evidence="4">DSM 6083</strain>
    </source>
</reference>
<feature type="domain" description="STAS" evidence="1">
    <location>
        <begin position="14"/>
        <end position="103"/>
    </location>
</feature>
<dbReference type="EMBL" id="CP007511">
    <property type="protein sequence ID" value="AJE16496.1"/>
    <property type="molecule type" value="Genomic_DNA"/>
</dbReference>
<name>A0A8D3Y3D5_9GAMM</name>
<proteinExistence type="predicted"/>
<dbReference type="CDD" id="cd07043">
    <property type="entry name" value="STAS_anti-anti-sigma_factors"/>
    <property type="match status" value="1"/>
</dbReference>
<dbReference type="RefSeq" id="WP_041103968.1">
    <property type="nucleotide sequence ID" value="NZ_CP007511.1"/>
</dbReference>
<evidence type="ECO:0000313" key="5">
    <source>
        <dbReference type="Proteomes" id="UP000182276"/>
    </source>
</evidence>
<dbReference type="GeneID" id="77261424"/>
<reference evidence="2 4" key="3">
    <citation type="journal article" name="Genome Announc.">
        <title>Complete Genome Sequence of Pseudomonas balearica DSM 6083T.</title>
        <authorList>
            <person name="Bennasar-Figueras A."/>
            <person name="Salva-Serra F."/>
            <person name="Jaen-Luchoro D."/>
            <person name="Segui C."/>
            <person name="Aliaga F."/>
            <person name="Busquets A."/>
            <person name="Gomila M."/>
            <person name="Moore E.R."/>
            <person name="Lalucat J."/>
        </authorList>
    </citation>
    <scope>NUCLEOTIDE SEQUENCE [LARGE SCALE GENOMIC DNA]</scope>
    <source>
        <strain evidence="4">DSM 6083</strain>
        <strain evidence="2">DSM6083</strain>
    </source>
</reference>
<dbReference type="Proteomes" id="UP000031271">
    <property type="component" value="Chromosome"/>
</dbReference>
<protein>
    <submittedName>
        <fullName evidence="2">Anti-sigma factor antagonist</fullName>
    </submittedName>
    <submittedName>
        <fullName evidence="3">Phospholipid transport system transporter-binding protein</fullName>
    </submittedName>
</protein>
<reference evidence="3 5" key="2">
    <citation type="submission" date="2016-10" db="EMBL/GenBank/DDBJ databases">
        <authorList>
            <person name="Varghese N."/>
            <person name="Submissions S."/>
        </authorList>
    </citation>
    <scope>NUCLEOTIDE SEQUENCE [LARGE SCALE GENOMIC DNA]</scope>
    <source>
        <strain evidence="3 5">DSM 6083</strain>
    </source>
</reference>
<accession>A0A8D3Y3D5</accession>
<dbReference type="InterPro" id="IPR002645">
    <property type="entry name" value="STAS_dom"/>
</dbReference>
<gene>
    <name evidence="2" type="ORF">CL52_16155</name>
    <name evidence="3" type="ORF">SAMN05660875_109115</name>
</gene>
<dbReference type="AlphaFoldDB" id="A0A8D3Y3D5"/>